<dbReference type="RefSeq" id="WP_054582880.1">
    <property type="nucleotide sequence ID" value="NZ_LGUC01000001.1"/>
</dbReference>
<feature type="region of interest" description="Disordered" evidence="1">
    <location>
        <begin position="104"/>
        <end position="172"/>
    </location>
</feature>
<organism evidence="3 4">
    <name type="scientific">Halolamina pelagica</name>
    <dbReference type="NCBI Taxonomy" id="699431"/>
    <lineage>
        <taxon>Archaea</taxon>
        <taxon>Methanobacteriati</taxon>
        <taxon>Methanobacteriota</taxon>
        <taxon>Stenosarchaea group</taxon>
        <taxon>Halobacteria</taxon>
        <taxon>Halobacteriales</taxon>
        <taxon>Haloferacaceae</taxon>
    </lineage>
</organism>
<accession>A0A0P7HZ59</accession>
<evidence type="ECO:0000259" key="2">
    <source>
        <dbReference type="Pfam" id="PF26296"/>
    </source>
</evidence>
<dbReference type="Proteomes" id="UP000050535">
    <property type="component" value="Unassembled WGS sequence"/>
</dbReference>
<dbReference type="AlphaFoldDB" id="A0A0P7HZ59"/>
<comment type="caution">
    <text evidence="3">The sequence shown here is derived from an EMBL/GenBank/DDBJ whole genome shotgun (WGS) entry which is preliminary data.</text>
</comment>
<dbReference type="InterPro" id="IPR057179">
    <property type="entry name" value="DUF7857"/>
</dbReference>
<keyword evidence="4" id="KW-1185">Reference proteome</keyword>
<feature type="domain" description="DUF8080" evidence="2">
    <location>
        <begin position="169"/>
        <end position="240"/>
    </location>
</feature>
<feature type="compositionally biased region" description="Basic and acidic residues" evidence="1">
    <location>
        <begin position="106"/>
        <end position="122"/>
    </location>
</feature>
<protein>
    <recommendedName>
        <fullName evidence="2">DUF8080 domain-containing protein</fullName>
    </recommendedName>
</protein>
<dbReference type="OrthoDB" id="193731at2157"/>
<evidence type="ECO:0000313" key="4">
    <source>
        <dbReference type="Proteomes" id="UP000050535"/>
    </source>
</evidence>
<sequence>MELDWSQEAAGPVTLVHARLRNERATDRRVSLRNCLDGPVLPPRRHGVPEAGWDREGPTTVVPAGERVAVGYACPAPPADPPVAVDEVSAAEASTTDDTAATAIRELGDHRPPRAVLDRRSTESAVDAASTEPVSERADREPQDSEPPADERSTPRRVDEPPASDSRYDGLADRLDRSRTRIRTAEALTAAGVVEATALLEVNGGLQGAESLAADLDADARELRTLARTASALADRAAAAAPPIESLRRLS</sequence>
<feature type="region of interest" description="Disordered" evidence="1">
    <location>
        <begin position="40"/>
        <end position="60"/>
    </location>
</feature>
<dbReference type="InterPro" id="IPR058393">
    <property type="entry name" value="DUF8080"/>
</dbReference>
<dbReference type="EMBL" id="LGUC01000001">
    <property type="protein sequence ID" value="KPN29631.1"/>
    <property type="molecule type" value="Genomic_DNA"/>
</dbReference>
<proteinExistence type="predicted"/>
<evidence type="ECO:0000313" key="3">
    <source>
        <dbReference type="EMBL" id="KPN29631.1"/>
    </source>
</evidence>
<reference evidence="4" key="1">
    <citation type="submission" date="2013-11" db="EMBL/GenBank/DDBJ databases">
        <authorList>
            <person name="Hoang H.T."/>
            <person name="Killian M.L."/>
            <person name="Madson D.M."/>
            <person name="Arruda P.H.E."/>
            <person name="Sun D."/>
            <person name="Schwartz K.J."/>
            <person name="Yoon K."/>
        </authorList>
    </citation>
    <scope>NUCLEOTIDE SEQUENCE [LARGE SCALE GENOMIC DNA]</scope>
    <source>
        <strain evidence="4">CDK2</strain>
    </source>
</reference>
<dbReference type="Pfam" id="PF26296">
    <property type="entry name" value="DUF8080"/>
    <property type="match status" value="1"/>
</dbReference>
<name>A0A0P7HZ59_9EURY</name>
<gene>
    <name evidence="3" type="ORF">SY89_00345</name>
</gene>
<dbReference type="STRING" id="699431.SY89_00345"/>
<feature type="compositionally biased region" description="Basic and acidic residues" evidence="1">
    <location>
        <begin position="134"/>
        <end position="172"/>
    </location>
</feature>
<dbReference type="Pfam" id="PF25256">
    <property type="entry name" value="DUF7857"/>
    <property type="match status" value="1"/>
</dbReference>
<evidence type="ECO:0000256" key="1">
    <source>
        <dbReference type="SAM" id="MobiDB-lite"/>
    </source>
</evidence>